<accession>A0A397TB55</accession>
<organism evidence="11 12">
    <name type="scientific">Glomus cerebriforme</name>
    <dbReference type="NCBI Taxonomy" id="658196"/>
    <lineage>
        <taxon>Eukaryota</taxon>
        <taxon>Fungi</taxon>
        <taxon>Fungi incertae sedis</taxon>
        <taxon>Mucoromycota</taxon>
        <taxon>Glomeromycotina</taxon>
        <taxon>Glomeromycetes</taxon>
        <taxon>Glomerales</taxon>
        <taxon>Glomeraceae</taxon>
        <taxon>Glomus</taxon>
    </lineage>
</organism>
<keyword evidence="5" id="KW-0328">Glycosyltransferase</keyword>
<name>A0A397TB55_9GLOM</name>
<dbReference type="Pfam" id="PF08288">
    <property type="entry name" value="PIGA"/>
    <property type="match status" value="1"/>
</dbReference>
<evidence type="ECO:0000256" key="5">
    <source>
        <dbReference type="ARBA" id="ARBA00022676"/>
    </source>
</evidence>
<feature type="domain" description="Glycosyl transferase family 1" evidence="9">
    <location>
        <begin position="193"/>
        <end position="336"/>
    </location>
</feature>
<dbReference type="GO" id="GO:0017176">
    <property type="term" value="F:phosphatidylinositol N-acetylglucosaminyltransferase activity"/>
    <property type="evidence" value="ECO:0007669"/>
    <property type="project" value="UniProtKB-EC"/>
</dbReference>
<comment type="caution">
    <text evidence="11">The sequence shown here is derived from an EMBL/GenBank/DDBJ whole genome shotgun (WGS) entry which is preliminary data.</text>
</comment>
<feature type="domain" description="PIGA GPI anchor biosynthesis" evidence="10">
    <location>
        <begin position="42"/>
        <end position="131"/>
    </location>
</feature>
<dbReference type="Proteomes" id="UP000265703">
    <property type="component" value="Unassembled WGS sequence"/>
</dbReference>
<keyword evidence="12" id="KW-1185">Reference proteome</keyword>
<evidence type="ECO:0000259" key="10">
    <source>
        <dbReference type="Pfam" id="PF08288"/>
    </source>
</evidence>
<sequence length="445" mass="50891">MPYNIAMVSDFFYPNMGGVESHLYQLSQRLIQRGHKIIIITHSYGNRTGIRYLTNGLKVYYVPHMVIYSEATLPTIYGFFPIFRNIVKREKIDIVHGHQAFSSLCHEAILHSRTMGMKACFTDHSLFGFADASSILTNKLLKFTLSDIDHVICVSHTSKENTVLRAALNPQMVSVIPNAVVASQFKPDPGAQDPNFITIVVASRLVYRKGMDLLVAAIPRICQMHSKVKFIIGGDGPKRIDLEQMREKYLLHDRVELIGTLMQHEMRNLLTKGHIFLNTSLTEAFCIGIVEAACCGLLVVSTKVGGVPEVLPKRMIIFAKPEEDDLVNAVARAIEMIRLKEVIPIKFHDEIKEMYSWVNVAERTEKVYDAIWKIRIPPLMERLRRYYGCGVWAGKIFCMLIAIDYLIWRFLEWILPEQDIEIAPAFPYQKYNKMCQMADKDDDDD</sequence>
<evidence type="ECO:0000256" key="6">
    <source>
        <dbReference type="ARBA" id="ARBA00022679"/>
    </source>
</evidence>
<evidence type="ECO:0000259" key="9">
    <source>
        <dbReference type="Pfam" id="PF00534"/>
    </source>
</evidence>
<gene>
    <name evidence="11" type="ORF">C1645_710995</name>
</gene>
<dbReference type="Pfam" id="PF00534">
    <property type="entry name" value="Glycos_transf_1"/>
    <property type="match status" value="1"/>
</dbReference>
<dbReference type="UniPathway" id="UPA00196"/>
<dbReference type="GO" id="GO:0006506">
    <property type="term" value="P:GPI anchor biosynthetic process"/>
    <property type="evidence" value="ECO:0007669"/>
    <property type="project" value="UniProtKB-UniPathway"/>
</dbReference>
<dbReference type="Gene3D" id="3.40.50.2000">
    <property type="entry name" value="Glycogen Phosphorylase B"/>
    <property type="match status" value="2"/>
</dbReference>
<dbReference type="CDD" id="cd03796">
    <property type="entry name" value="GT4_PIG-A-like"/>
    <property type="match status" value="1"/>
</dbReference>
<dbReference type="InterPro" id="IPR001296">
    <property type="entry name" value="Glyco_trans_1"/>
</dbReference>
<evidence type="ECO:0000256" key="1">
    <source>
        <dbReference type="ARBA" id="ARBA00003265"/>
    </source>
</evidence>
<reference evidence="11 12" key="1">
    <citation type="submission" date="2018-06" db="EMBL/GenBank/DDBJ databases">
        <title>Comparative genomics reveals the genomic features of Rhizophagus irregularis, R. cerebriforme, R. diaphanum and Gigaspora rosea, and their symbiotic lifestyle signature.</title>
        <authorList>
            <person name="Morin E."/>
            <person name="San Clemente H."/>
            <person name="Chen E.C.H."/>
            <person name="De La Providencia I."/>
            <person name="Hainaut M."/>
            <person name="Kuo A."/>
            <person name="Kohler A."/>
            <person name="Murat C."/>
            <person name="Tang N."/>
            <person name="Roy S."/>
            <person name="Loubradou J."/>
            <person name="Henrissat B."/>
            <person name="Grigoriev I.V."/>
            <person name="Corradi N."/>
            <person name="Roux C."/>
            <person name="Martin F.M."/>
        </authorList>
    </citation>
    <scope>NUCLEOTIDE SEQUENCE [LARGE SCALE GENOMIC DNA]</scope>
    <source>
        <strain evidence="11 12">DAOM 227022</strain>
    </source>
</reference>
<evidence type="ECO:0000313" key="11">
    <source>
        <dbReference type="EMBL" id="RIA92231.1"/>
    </source>
</evidence>
<keyword evidence="6 11" id="KW-0808">Transferase</keyword>
<dbReference type="AlphaFoldDB" id="A0A397TB55"/>
<dbReference type="EC" id="2.4.1.198" evidence="3"/>
<dbReference type="FunFam" id="3.40.50.2000:FF:000026">
    <property type="entry name" value="Phosphatidylinositol N-acetylglucosaminyltransferase subunit A"/>
    <property type="match status" value="1"/>
</dbReference>
<comment type="function">
    <text evidence="1">Catalytic subunit in the complex catalyzing the transfer of N-acetylglucosamine from UDP-N-acetylglucosamine to phosphatidylinositol, the first step of GPI biosynthesis.</text>
</comment>
<evidence type="ECO:0000313" key="12">
    <source>
        <dbReference type="Proteomes" id="UP000265703"/>
    </source>
</evidence>
<evidence type="ECO:0000256" key="2">
    <source>
        <dbReference type="ARBA" id="ARBA00004687"/>
    </source>
</evidence>
<dbReference type="InterPro" id="IPR013234">
    <property type="entry name" value="PIGA_GPI_anchor_biosynthesis"/>
</dbReference>
<dbReference type="InterPro" id="IPR039507">
    <property type="entry name" value="PIG-A/GPI3"/>
</dbReference>
<evidence type="ECO:0000256" key="7">
    <source>
        <dbReference type="ARBA" id="ARBA00032160"/>
    </source>
</evidence>
<proteinExistence type="predicted"/>
<dbReference type="PANTHER" id="PTHR45871:SF1">
    <property type="entry name" value="PHOSPHATIDYLINOSITOL N-ACETYLGLUCOSAMINYLTRANSFERASE SUBUNIT A"/>
    <property type="match status" value="1"/>
</dbReference>
<dbReference type="PANTHER" id="PTHR45871">
    <property type="entry name" value="N-ACETYLGLUCOSAMINYL-PHOSPHATIDYLINOSITOL BIOSYNTHETIC PROTEIN"/>
    <property type="match status" value="1"/>
</dbReference>
<evidence type="ECO:0000256" key="3">
    <source>
        <dbReference type="ARBA" id="ARBA00012420"/>
    </source>
</evidence>
<protein>
    <recommendedName>
        <fullName evidence="8">Phosphatidylinositol N-acetylglucosaminyltransferase GPI3 subunit</fullName>
        <ecNumber evidence="3">2.4.1.198</ecNumber>
    </recommendedName>
    <alternativeName>
        <fullName evidence="7">GlcNAc-PI synthesis protein</fullName>
    </alternativeName>
</protein>
<evidence type="ECO:0000256" key="4">
    <source>
        <dbReference type="ARBA" id="ARBA00022502"/>
    </source>
</evidence>
<dbReference type="GO" id="GO:0000506">
    <property type="term" value="C:glycosylphosphatidylinositol-N-acetylglucosaminyltransferase (GPI-GnT) complex"/>
    <property type="evidence" value="ECO:0007669"/>
    <property type="project" value="InterPro"/>
</dbReference>
<dbReference type="STRING" id="658196.A0A397TB55"/>
<dbReference type="SUPFAM" id="SSF53756">
    <property type="entry name" value="UDP-Glycosyltransferase/glycogen phosphorylase"/>
    <property type="match status" value="1"/>
</dbReference>
<dbReference type="EMBL" id="QKYT01000132">
    <property type="protein sequence ID" value="RIA92231.1"/>
    <property type="molecule type" value="Genomic_DNA"/>
</dbReference>
<dbReference type="OrthoDB" id="734129at2759"/>
<evidence type="ECO:0000256" key="8">
    <source>
        <dbReference type="ARBA" id="ARBA00068617"/>
    </source>
</evidence>
<comment type="pathway">
    <text evidence="2">Glycolipid biosynthesis; glycosylphosphatidylinositol-anchor biosynthesis.</text>
</comment>
<keyword evidence="4" id="KW-0337">GPI-anchor biosynthesis</keyword>